<dbReference type="AlphaFoldDB" id="M6CFM5"/>
<gene>
    <name evidence="1" type="ORF">LEP1GSC194_3877</name>
</gene>
<dbReference type="Proteomes" id="UP000011988">
    <property type="component" value="Unassembled WGS sequence"/>
</dbReference>
<dbReference type="EMBL" id="ANIK01000123">
    <property type="protein sequence ID" value="EMJ90539.1"/>
    <property type="molecule type" value="Genomic_DNA"/>
</dbReference>
<comment type="caution">
    <text evidence="1">The sequence shown here is derived from an EMBL/GenBank/DDBJ whole genome shotgun (WGS) entry which is preliminary data.</text>
</comment>
<proteinExistence type="predicted"/>
<evidence type="ECO:0000313" key="1">
    <source>
        <dbReference type="EMBL" id="EMJ90539.1"/>
    </source>
</evidence>
<protein>
    <submittedName>
        <fullName evidence="1">Uncharacterized protein</fullName>
    </submittedName>
</protein>
<name>M6CFM5_9LEPT</name>
<organism evidence="1 2">
    <name type="scientific">Leptospira alstonii serovar Sichuan str. 79601</name>
    <dbReference type="NCBI Taxonomy" id="1218565"/>
    <lineage>
        <taxon>Bacteria</taxon>
        <taxon>Pseudomonadati</taxon>
        <taxon>Spirochaetota</taxon>
        <taxon>Spirochaetia</taxon>
        <taxon>Leptospirales</taxon>
        <taxon>Leptospiraceae</taxon>
        <taxon>Leptospira</taxon>
    </lineage>
</organism>
<sequence>MIETNQMTTINEIEYDSIFVRYEYLHLYNKSKAGICL</sequence>
<reference evidence="1 2" key="1">
    <citation type="submission" date="2013-01" db="EMBL/GenBank/DDBJ databases">
        <authorList>
            <person name="Harkins D.M."/>
            <person name="Durkin A.S."/>
            <person name="Brinkac L.M."/>
            <person name="Haft D.H."/>
            <person name="Selengut J.D."/>
            <person name="Sanka R."/>
            <person name="DePew J."/>
            <person name="Purushe J."/>
            <person name="Galloway R.L."/>
            <person name="Vinetz J.M."/>
            <person name="Sutton G.G."/>
            <person name="Nierman W.C."/>
            <person name="Fouts D.E."/>
        </authorList>
    </citation>
    <scope>NUCLEOTIDE SEQUENCE [LARGE SCALE GENOMIC DNA]</scope>
    <source>
        <strain evidence="1 2">79601</strain>
    </source>
</reference>
<accession>M6CFM5</accession>
<evidence type="ECO:0000313" key="2">
    <source>
        <dbReference type="Proteomes" id="UP000011988"/>
    </source>
</evidence>